<gene>
    <name evidence="10" type="ORF">CRENPOLYSF1_100018</name>
</gene>
<evidence type="ECO:0000256" key="6">
    <source>
        <dbReference type="ARBA" id="ARBA00023136"/>
    </source>
</evidence>
<evidence type="ECO:0000256" key="5">
    <source>
        <dbReference type="ARBA" id="ARBA00023065"/>
    </source>
</evidence>
<dbReference type="InterPro" id="IPR036291">
    <property type="entry name" value="NAD(P)-bd_dom_sf"/>
</dbReference>
<feature type="domain" description="CASTOR/POLLUX/SYM8 ion channel conserved" evidence="9">
    <location>
        <begin position="307"/>
        <end position="398"/>
    </location>
</feature>
<evidence type="ECO:0000256" key="4">
    <source>
        <dbReference type="ARBA" id="ARBA00022989"/>
    </source>
</evidence>
<dbReference type="InterPro" id="IPR044849">
    <property type="entry name" value="CASTOR/POLLUX/SYM8-like"/>
</dbReference>
<accession>A0A1R4GYR8</accession>
<reference evidence="11" key="1">
    <citation type="submission" date="2017-02" db="EMBL/GenBank/DDBJ databases">
        <authorList>
            <person name="Daims H."/>
        </authorList>
    </citation>
    <scope>NUCLEOTIDE SEQUENCE [LARGE SCALE GENOMIC DNA]</scope>
</reference>
<dbReference type="Gene3D" id="3.40.50.720">
    <property type="entry name" value="NAD(P)-binding Rossmann-like Domain"/>
    <property type="match status" value="2"/>
</dbReference>
<protein>
    <submittedName>
        <fullName evidence="10">Putative secreted protein</fullName>
    </submittedName>
</protein>
<dbReference type="EMBL" id="FUKI01000002">
    <property type="protein sequence ID" value="SJM89108.1"/>
    <property type="molecule type" value="Genomic_DNA"/>
</dbReference>
<keyword evidence="7" id="KW-0407">Ion channel</keyword>
<keyword evidence="4 8" id="KW-1133">Transmembrane helix</keyword>
<evidence type="ECO:0000256" key="2">
    <source>
        <dbReference type="ARBA" id="ARBA00022448"/>
    </source>
</evidence>
<dbReference type="InterPro" id="IPR010420">
    <property type="entry name" value="CASTOR/POLLUX/SYM8_dom"/>
</dbReference>
<organism evidence="10 11">
    <name type="scientific">Crenothrix polyspora</name>
    <dbReference type="NCBI Taxonomy" id="360316"/>
    <lineage>
        <taxon>Bacteria</taxon>
        <taxon>Pseudomonadati</taxon>
        <taxon>Pseudomonadota</taxon>
        <taxon>Gammaproteobacteria</taxon>
        <taxon>Methylococcales</taxon>
        <taxon>Crenotrichaceae</taxon>
        <taxon>Crenothrix</taxon>
    </lineage>
</organism>
<dbReference type="PANTHER" id="PTHR31563">
    <property type="entry name" value="ION CHANNEL POLLUX-RELATED"/>
    <property type="match status" value="1"/>
</dbReference>
<dbReference type="PANTHER" id="PTHR31563:SF10">
    <property type="entry name" value="ION CHANNEL POLLUX-RELATED"/>
    <property type="match status" value="1"/>
</dbReference>
<dbReference type="GO" id="GO:0012505">
    <property type="term" value="C:endomembrane system"/>
    <property type="evidence" value="ECO:0007669"/>
    <property type="project" value="UniProtKB-SubCell"/>
</dbReference>
<keyword evidence="11" id="KW-1185">Reference proteome</keyword>
<proteinExistence type="predicted"/>
<feature type="transmembrane region" description="Helical" evidence="8">
    <location>
        <begin position="121"/>
        <end position="145"/>
    </location>
</feature>
<dbReference type="SUPFAM" id="SSF51735">
    <property type="entry name" value="NAD(P)-binding Rossmann-fold domains"/>
    <property type="match status" value="1"/>
</dbReference>
<dbReference type="RefSeq" id="WP_087141986.1">
    <property type="nucleotide sequence ID" value="NZ_FUKI01000002.1"/>
</dbReference>
<evidence type="ECO:0000256" key="8">
    <source>
        <dbReference type="SAM" id="Phobius"/>
    </source>
</evidence>
<evidence type="ECO:0000259" key="9">
    <source>
        <dbReference type="Pfam" id="PF06241"/>
    </source>
</evidence>
<keyword evidence="2" id="KW-0813">Transport</keyword>
<evidence type="ECO:0000313" key="11">
    <source>
        <dbReference type="Proteomes" id="UP000195667"/>
    </source>
</evidence>
<comment type="subcellular location">
    <subcellularLocation>
        <location evidence="1">Endomembrane system</location>
        <topology evidence="1">Multi-pass membrane protein</topology>
    </subcellularLocation>
</comment>
<evidence type="ECO:0000256" key="7">
    <source>
        <dbReference type="ARBA" id="ARBA00023303"/>
    </source>
</evidence>
<evidence type="ECO:0000313" key="10">
    <source>
        <dbReference type="EMBL" id="SJM89108.1"/>
    </source>
</evidence>
<evidence type="ECO:0000256" key="1">
    <source>
        <dbReference type="ARBA" id="ARBA00004127"/>
    </source>
</evidence>
<keyword evidence="5" id="KW-0406">Ion transport</keyword>
<dbReference type="Proteomes" id="UP000195667">
    <property type="component" value="Unassembled WGS sequence"/>
</dbReference>
<dbReference type="AlphaFoldDB" id="A0A1R4GYR8"/>
<name>A0A1R4GYR8_9GAMM</name>
<evidence type="ECO:0000256" key="3">
    <source>
        <dbReference type="ARBA" id="ARBA00022692"/>
    </source>
</evidence>
<sequence length="665" mass="72652">MRKITLSQKLRYHFDNSLSGGTASLIGWLALITLCIILIASSILVINNWQPASDAAPPPISNIISPTGDSLPIDDASLATDTNTGYSFPEAAWQALMRSLDAGTVGGDAATDDGNGWAFRVWGLVITLTGLFIVGSLISILSSGLESKLEALRKGHSLVCEENHTLILGWSSRLFLIISELAIANANVKKPRIVILADQDKIDMEDQIRSHVGNTGRTQVICRSGSPIDLAALDVVNPQTSKSIIILSPEGYADPDAQVIKMILAITNHPDRRVDKYHIVAELRHAKNSAIAKMIGKDEIELIIPNDLIAKITVQTSRQVGLSSVYKELLNFSGDEIYFKHEPVLAGKTYGDALASFEHSALIGLHSDGVTQLNPNMATTLQANDTLICIAADDDKIRVIGTPNVAVSAISNTEPRKIDKERDIILGWNQRAETIVREMDCYAAPDSELTIVSELNGTEAIVNTLIKQIKNLKINFILGDTTDRDFLDTLDLTCYAHIILLCYSDSLAVQEADAKTLLTLLHLRDIEVNKGESYSIVSEMMDSRNQALAEIAKADDFIVSDELVGLLLTQISENKQLSTVFNDLFDADGAEIYLKPVEDYVCLGQAVNFYTVVEAARRKNETAIGYRLFNQINNADTCYGININPVKSITIEFDVTDKIIVLAGQ</sequence>
<dbReference type="Pfam" id="PF06241">
    <property type="entry name" value="Castor_Poll_mid"/>
    <property type="match status" value="1"/>
</dbReference>
<dbReference type="GO" id="GO:0034220">
    <property type="term" value="P:monoatomic ion transmembrane transport"/>
    <property type="evidence" value="ECO:0007669"/>
    <property type="project" value="UniProtKB-KW"/>
</dbReference>
<keyword evidence="3 8" id="KW-0812">Transmembrane</keyword>
<keyword evidence="6 8" id="KW-0472">Membrane</keyword>
<dbReference type="OrthoDB" id="6402943at2"/>
<feature type="transmembrane region" description="Helical" evidence="8">
    <location>
        <begin position="21"/>
        <end position="46"/>
    </location>
</feature>